<gene>
    <name evidence="3" type="ORF">CAQU_05835</name>
</gene>
<dbReference type="Proteomes" id="UP000185478">
    <property type="component" value="Chromosome"/>
</dbReference>
<evidence type="ECO:0000313" key="4">
    <source>
        <dbReference type="Proteomes" id="UP000185478"/>
    </source>
</evidence>
<keyword evidence="2" id="KW-0472">Membrane</keyword>
<dbReference type="EMBL" id="CP009245">
    <property type="protein sequence ID" value="APT84667.1"/>
    <property type="molecule type" value="Genomic_DNA"/>
</dbReference>
<evidence type="ECO:0000256" key="1">
    <source>
        <dbReference type="SAM" id="MobiDB-lite"/>
    </source>
</evidence>
<keyword evidence="2" id="KW-0812">Transmembrane</keyword>
<evidence type="ECO:0000313" key="3">
    <source>
        <dbReference type="EMBL" id="APT84667.1"/>
    </source>
</evidence>
<name>A0A1L7CFP7_9CORY</name>
<dbReference type="OrthoDB" id="9848259at2"/>
<reference evidence="3 4" key="1">
    <citation type="submission" date="2014-08" db="EMBL/GenBank/DDBJ databases">
        <title>Complete genome sequence of Corynebacterium aquilae S-613T(T) (=DSM 44791(T)), isolated from the choana of a healthy golden eagle.</title>
        <authorList>
            <person name="Ruckert C."/>
            <person name="Albersmeier A."/>
            <person name="Winkler A."/>
            <person name="Kalinowski J."/>
        </authorList>
    </citation>
    <scope>NUCLEOTIDE SEQUENCE [LARGE SCALE GENOMIC DNA]</scope>
    <source>
        <strain evidence="3 4">S-613</strain>
    </source>
</reference>
<evidence type="ECO:0000256" key="2">
    <source>
        <dbReference type="SAM" id="Phobius"/>
    </source>
</evidence>
<feature type="compositionally biased region" description="Low complexity" evidence="1">
    <location>
        <begin position="132"/>
        <end position="149"/>
    </location>
</feature>
<keyword evidence="4" id="KW-1185">Reference proteome</keyword>
<accession>A0A1L7CFP7</accession>
<organism evidence="3 4">
    <name type="scientific">Corynebacterium aquilae DSM 44791</name>
    <dbReference type="NCBI Taxonomy" id="1431546"/>
    <lineage>
        <taxon>Bacteria</taxon>
        <taxon>Bacillati</taxon>
        <taxon>Actinomycetota</taxon>
        <taxon>Actinomycetes</taxon>
        <taxon>Mycobacteriales</taxon>
        <taxon>Corynebacteriaceae</taxon>
        <taxon>Corynebacterium</taxon>
    </lineage>
</organism>
<feature type="transmembrane region" description="Helical" evidence="2">
    <location>
        <begin position="20"/>
        <end position="40"/>
    </location>
</feature>
<feature type="region of interest" description="Disordered" evidence="1">
    <location>
        <begin position="123"/>
        <end position="153"/>
    </location>
</feature>
<keyword evidence="2" id="KW-1133">Transmembrane helix</keyword>
<dbReference type="AlphaFoldDB" id="A0A1L7CFP7"/>
<dbReference type="KEGG" id="caqu:CAQU_05835"/>
<proteinExistence type="predicted"/>
<dbReference type="RefSeq" id="WP_075725986.1">
    <property type="nucleotide sequence ID" value="NZ_CP009245.1"/>
</dbReference>
<protein>
    <submittedName>
        <fullName evidence="3">Uncharacterized protein</fullName>
    </submittedName>
</protein>
<sequence length="214" mass="22456">MAKALYAVPDRGNRVRNTLFVVVTCLIVLSAAFYGAGLVLNDTSRIDPAAEPSAALLPPDDLTNHVDIKAYPPRDGHKCDPVFSGDVPEMFVVGSGSCGFAEDVAGQLLPQLREALTLGVKEQPAGGLSEQATTTSVDPDPAAPDPVSTGTGSKAARVAYVHRGIQVKQRIYDHDRARLLTVTCSLLKPTEGKDSPAVCTAAVGFGMVYQHVGA</sequence>